<evidence type="ECO:0000313" key="2">
    <source>
        <dbReference type="Proteomes" id="UP000507470"/>
    </source>
</evidence>
<accession>A0A6J8AM14</accession>
<dbReference type="EMBL" id="CACVKT020001706">
    <property type="protein sequence ID" value="CAC5370499.1"/>
    <property type="molecule type" value="Genomic_DNA"/>
</dbReference>
<keyword evidence="2" id="KW-1185">Reference proteome</keyword>
<dbReference type="Proteomes" id="UP000507470">
    <property type="component" value="Unassembled WGS sequence"/>
</dbReference>
<protein>
    <submittedName>
        <fullName evidence="1">Uncharacterized protein</fullName>
    </submittedName>
</protein>
<dbReference type="AlphaFoldDB" id="A0A6J8AM14"/>
<reference evidence="1 2" key="1">
    <citation type="submission" date="2020-06" db="EMBL/GenBank/DDBJ databases">
        <authorList>
            <person name="Li R."/>
            <person name="Bekaert M."/>
        </authorList>
    </citation>
    <scope>NUCLEOTIDE SEQUENCE [LARGE SCALE GENOMIC DNA]</scope>
    <source>
        <strain evidence="2">wild</strain>
    </source>
</reference>
<dbReference type="OrthoDB" id="10422915at2759"/>
<name>A0A6J8AM14_MYTCO</name>
<proteinExistence type="predicted"/>
<gene>
    <name evidence="1" type="ORF">MCOR_9315</name>
</gene>
<sequence>MAQKERENFYRNSTVIVDHGKESLSAVLDNDLSNTNMTFEDFINTHQHDIYHLCYNKFSCCQCHGRRFVPANQSRIIYPDQLDILLDKSGQDIEDLVKYRNKLYGHVQEARLTDADYTKYKTDVEGIILRIARFCKIENEMQQKLNDASQRPLDETILMQYQNALMQQSFYDRNIDENTEREISLHKLKPTYQNTQKMTPTL</sequence>
<organism evidence="1 2">
    <name type="scientific">Mytilus coruscus</name>
    <name type="common">Sea mussel</name>
    <dbReference type="NCBI Taxonomy" id="42192"/>
    <lineage>
        <taxon>Eukaryota</taxon>
        <taxon>Metazoa</taxon>
        <taxon>Spiralia</taxon>
        <taxon>Lophotrochozoa</taxon>
        <taxon>Mollusca</taxon>
        <taxon>Bivalvia</taxon>
        <taxon>Autobranchia</taxon>
        <taxon>Pteriomorphia</taxon>
        <taxon>Mytilida</taxon>
        <taxon>Mytiloidea</taxon>
        <taxon>Mytilidae</taxon>
        <taxon>Mytilinae</taxon>
        <taxon>Mytilus</taxon>
    </lineage>
</organism>
<evidence type="ECO:0000313" key="1">
    <source>
        <dbReference type="EMBL" id="CAC5370499.1"/>
    </source>
</evidence>